<dbReference type="KEGG" id="taci:TDSAC_1210"/>
<feature type="binding site" evidence="10">
    <location>
        <begin position="511"/>
        <end position="513"/>
    </location>
    <ligand>
        <name>substrate</name>
    </ligand>
</feature>
<evidence type="ECO:0000256" key="6">
    <source>
        <dbReference type="ARBA" id="ARBA00022801"/>
    </source>
</evidence>
<dbReference type="OrthoDB" id="9804441at2"/>
<comment type="subunit">
    <text evidence="10">Monomer. Part of the FGAM synthase complex composed of 1 PurL, 1 PurQ and 2 PurS subunits.</text>
</comment>
<protein>
    <recommendedName>
        <fullName evidence="10">Phosphoribosylformylglycinamidine synthase subunit PurL</fullName>
        <shortName evidence="10">FGAM synthase</shortName>
        <ecNumber evidence="10">6.3.5.3</ecNumber>
    </recommendedName>
    <alternativeName>
        <fullName evidence="10">Formylglycinamide ribonucleotide amidotransferase subunit II</fullName>
        <shortName evidence="10">FGAR amidotransferase II</shortName>
        <shortName evidence="10">FGAR-AT II</shortName>
    </alternativeName>
    <alternativeName>
        <fullName evidence="10">Glutamine amidotransferase PurL</fullName>
    </alternativeName>
    <alternativeName>
        <fullName evidence="10">Phosphoribosylformylglycinamidine synthase subunit II</fullName>
    </alternativeName>
</protein>
<dbReference type="GO" id="GO:0005737">
    <property type="term" value="C:cytoplasm"/>
    <property type="evidence" value="ECO:0007669"/>
    <property type="project" value="UniProtKB-SubCell"/>
</dbReference>
<dbReference type="GO" id="GO:0006189">
    <property type="term" value="P:'de novo' IMP biosynthetic process"/>
    <property type="evidence" value="ECO:0007669"/>
    <property type="project" value="UniProtKB-UniRule"/>
</dbReference>
<dbReference type="InterPro" id="IPR010074">
    <property type="entry name" value="PRibForGlyAmidine_synth_PurL"/>
</dbReference>
<evidence type="ECO:0000313" key="15">
    <source>
        <dbReference type="EMBL" id="AWB10552.1"/>
    </source>
</evidence>
<keyword evidence="6" id="KW-0378">Hydrolase</keyword>
<keyword evidence="9" id="KW-0315">Glutamine amidotransferase</keyword>
<gene>
    <name evidence="10" type="primary">purL</name>
    <name evidence="15" type="ORF">TDSAC_1210</name>
</gene>
<evidence type="ECO:0000259" key="14">
    <source>
        <dbReference type="Pfam" id="PF22689"/>
    </source>
</evidence>
<feature type="domain" description="PurM-like C-terminal" evidence="12">
    <location>
        <begin position="783"/>
        <end position="928"/>
    </location>
</feature>
<evidence type="ECO:0000256" key="2">
    <source>
        <dbReference type="ARBA" id="ARBA00022598"/>
    </source>
</evidence>
<feature type="active site" description="Proton acceptor" evidence="10">
    <location>
        <position position="285"/>
    </location>
</feature>
<dbReference type="EMBL" id="CP020921">
    <property type="protein sequence ID" value="AWB10552.1"/>
    <property type="molecule type" value="Genomic_DNA"/>
</dbReference>
<feature type="domain" description="Phosphoribosylformylglycinamidine synthase linker" evidence="13">
    <location>
        <begin position="176"/>
        <end position="225"/>
    </location>
</feature>
<dbReference type="InterPro" id="IPR036676">
    <property type="entry name" value="PurM-like_C_sf"/>
</dbReference>
<dbReference type="Pfam" id="PF00586">
    <property type="entry name" value="AIRS"/>
    <property type="match status" value="1"/>
</dbReference>
<evidence type="ECO:0000256" key="9">
    <source>
        <dbReference type="ARBA" id="ARBA00022962"/>
    </source>
</evidence>
<evidence type="ECO:0000256" key="1">
    <source>
        <dbReference type="ARBA" id="ARBA00022490"/>
    </source>
</evidence>
<dbReference type="Pfam" id="PF02700">
    <property type="entry name" value="PurS"/>
    <property type="match status" value="2"/>
</dbReference>
<dbReference type="InterPro" id="IPR036921">
    <property type="entry name" value="PurM-like_N_sf"/>
</dbReference>
<dbReference type="InterPro" id="IPR010075">
    <property type="entry name" value="PRibForGlyAmidine_synth_PurQ"/>
</dbReference>
<evidence type="ECO:0000256" key="10">
    <source>
        <dbReference type="HAMAP-Rule" id="MF_00420"/>
    </source>
</evidence>
<feature type="binding site" evidence="10">
    <location>
        <position position="441"/>
    </location>
    <ligand>
        <name>substrate</name>
    </ligand>
</feature>
<dbReference type="GO" id="GO:0000287">
    <property type="term" value="F:magnesium ion binding"/>
    <property type="evidence" value="ECO:0007669"/>
    <property type="project" value="UniProtKB-UniRule"/>
</dbReference>
<dbReference type="Proteomes" id="UP000244792">
    <property type="component" value="Chromosome"/>
</dbReference>
<dbReference type="PANTHER" id="PTHR43555:SF1">
    <property type="entry name" value="PHOSPHORIBOSYLFORMYLGLYCINAMIDINE SYNTHASE SUBUNIT PURL"/>
    <property type="match status" value="1"/>
</dbReference>
<name>A0A2R4W1G2_THEAF</name>
<evidence type="ECO:0000259" key="13">
    <source>
        <dbReference type="Pfam" id="PF18072"/>
    </source>
</evidence>
<evidence type="ECO:0000256" key="3">
    <source>
        <dbReference type="ARBA" id="ARBA00022723"/>
    </source>
</evidence>
<organism evidence="15 16">
    <name type="scientific">Thermodesulfobium acidiphilum</name>
    <dbReference type="NCBI Taxonomy" id="1794699"/>
    <lineage>
        <taxon>Bacteria</taxon>
        <taxon>Pseudomonadati</taxon>
        <taxon>Thermodesulfobiota</taxon>
        <taxon>Thermodesulfobiia</taxon>
        <taxon>Thermodesulfobiales</taxon>
        <taxon>Thermodesulfobiaceae</taxon>
        <taxon>Thermodesulfobium</taxon>
    </lineage>
</organism>
<dbReference type="InterPro" id="IPR010918">
    <property type="entry name" value="PurM-like_C_dom"/>
</dbReference>
<dbReference type="Pfam" id="PF13507">
    <property type="entry name" value="GATase_5"/>
    <property type="match status" value="1"/>
</dbReference>
<feature type="active site" evidence="10">
    <location>
        <position position="221"/>
    </location>
</feature>
<feature type="binding site" evidence="10">
    <location>
        <position position="469"/>
    </location>
    <ligand>
        <name>Mg(2+)</name>
        <dbReference type="ChEBI" id="CHEBI:18420"/>
        <label>2</label>
    </ligand>
</feature>
<feature type="binding site" evidence="10">
    <location>
        <position position="281"/>
    </location>
    <ligand>
        <name>ATP</name>
        <dbReference type="ChEBI" id="CHEBI:30616"/>
    </ligand>
</feature>
<comment type="function">
    <text evidence="10">Part of the phosphoribosylformylglycinamidine synthase complex involved in the purines biosynthetic pathway. Catalyzes the ATP-dependent conversion of formylglycinamide ribonucleotide (FGAR) and glutamine to yield formylglycinamidine ribonucleotide (FGAM) and glutamate. The FGAM synthase complex is composed of three subunits. PurQ produces an ammonia molecule by converting glutamine to glutamate. PurL transfers the ammonia molecule to FGAR to form FGAM in an ATP-dependent manner. PurS interacts with PurQ and PurL and is thought to assist in the transfer of the ammonia molecule from PurQ to PurL.</text>
</comment>
<evidence type="ECO:0000313" key="16">
    <source>
        <dbReference type="Proteomes" id="UP000244792"/>
    </source>
</evidence>
<proteinExistence type="inferred from homology"/>
<feature type="binding site" evidence="10">
    <location>
        <position position="307"/>
    </location>
    <ligand>
        <name>Mg(2+)</name>
        <dbReference type="ChEBI" id="CHEBI:18420"/>
        <label>2</label>
    </ligand>
</feature>
<dbReference type="AlphaFoldDB" id="A0A2R4W1G2"/>
<evidence type="ECO:0000259" key="11">
    <source>
        <dbReference type="Pfam" id="PF00586"/>
    </source>
</evidence>
<feature type="domain" description="PurM-like N-terminal" evidence="11">
    <location>
        <begin position="265"/>
        <end position="390"/>
    </location>
</feature>
<sequence>MYRVEVWFKEGVFDAEAESVLRQIVSIGVESVHDVKIARVYNIEGDLNQNEIEDIAKNLLIDPVVETYFLGKQERKGEDVEIIFNPGVMDPAEEPIKRGIRTLGYNSVKACRTSKRYIFTGESISKKDVNKICEKVLMNKLIQHVVKGKEKILLDLPTFKFKKTTIPIRNLTDQELRQLSVKRGLSLDLNEMKIIKNYFINEDRDPTDVELETIAQSWSEHCIHKTFKSEVEFEGRTLPAMFSLIKDATNKLKAKKPYLVSVFDDNSGVISFNDDWCLCFKVETHNHPSALEPYGGAATGIGGVVRDIMGTGLSAKPIANTDVFCFGNIDVSQEDLPKGTLHPKRILEGVFRGVRDYGNRIGVPTVNGTVLFHDDYMGNPLVFCGSIGIIPKKFALKGRQEPGDLVLLVGGRTGRDGIHGVNFASLELSEESEVVSSGAVQIGDPFTEKKLIDTILRVRDMGYIKRITDCGGGGLSSAVGEMGEETGVEVYLDKVPLKYQGLNYFEIWISESQERMVLAIAEKDKDEVLKIFESEDVEATVIGKFTNDKRLKLYYENSEVSNISNDFLFNGWKEASKKILAQKPNSTSQTTDYNKKITDFSETLHKILSSYNICSKEKFISGYDFEVQGMSVIKPLIGLYRDGPSDAAVLRPFWNDKRGFAISNGINPFYGLKDPYWMSASAIEEALRQLVCVGADITQAAILDNFAWGSPKKPENVWSLYESVKACHDFSLEFEVPFISGKDSLYNEFTYHDKVISVPPTLLISAIAIVKDVEKTITSDFKGPGNIVYLLGKTNNELGGSQFMKIMFDSTDGNVPKVNAKDSMSLMKRLSKAIELGLVDSCHDLSDGGLAVCISEMSFSGNFGVRIQLKDVVCGESIDKDEIILFSESNGRFLVEVKPENQEKFERVLEDSVYSIIGKTCEEPYLTIKGLSGETIVKENIYALKESWRSPLLPDYLKKKTPYSFNKKSFTIPNIVLGRKPKALVLKASGANCDSETVLALENSGAEVDSFHINRIIKKEVKFVDYRILVLPGGFTYGDYISAGKIMAVEFSKIFNDIVKSNEKMLIVGICNGFQVLVKTGILPGLEEGNFKQNVTLTYNTSGEFQCEWVNIKVLDNRCIFVPNEFSEIELPIAHAEGRFYAKVDVLEKIFKNKQVVFIYDKYNPNDSKENIAGITDKSGRILGLMPHPERNFILTHHPYKINRNYGSLLFNKLVKVADEI</sequence>
<keyword evidence="7 10" id="KW-0067">ATP-binding</keyword>
<feature type="binding site" evidence="10">
    <location>
        <position position="306"/>
    </location>
    <ligand>
        <name>substrate</name>
    </ligand>
</feature>
<dbReference type="EC" id="6.3.5.3" evidence="10"/>
<feature type="binding site" evidence="10">
    <location>
        <position position="704"/>
    </location>
    <ligand>
        <name>ATP</name>
        <dbReference type="ChEBI" id="CHEBI:30616"/>
    </ligand>
</feature>
<dbReference type="SUPFAM" id="SSF52317">
    <property type="entry name" value="Class I glutamine amidotransferase-like"/>
    <property type="match status" value="1"/>
</dbReference>
<feature type="binding site" evidence="10">
    <location>
        <position position="283"/>
    </location>
    <ligand>
        <name>Mg(2+)</name>
        <dbReference type="ChEBI" id="CHEBI:18420"/>
        <label>1</label>
    </ligand>
</feature>
<comment type="caution">
    <text evidence="10">Lacks conserved residue(s) required for the propagation of feature annotation.</text>
</comment>
<dbReference type="GO" id="GO:0004642">
    <property type="term" value="F:phosphoribosylformylglycinamidine synthase activity"/>
    <property type="evidence" value="ECO:0007669"/>
    <property type="project" value="UniProtKB-UniRule"/>
</dbReference>
<dbReference type="Gene3D" id="3.90.650.10">
    <property type="entry name" value="PurM-like C-terminal domain"/>
    <property type="match status" value="2"/>
</dbReference>
<comment type="similarity">
    <text evidence="10">Belongs to the FGAMS family.</text>
</comment>
<dbReference type="InterPro" id="IPR041609">
    <property type="entry name" value="PurL_linker"/>
</dbReference>
<dbReference type="InterPro" id="IPR036604">
    <property type="entry name" value="PurS-like_sf"/>
</dbReference>
<keyword evidence="4 10" id="KW-0547">Nucleotide-binding</keyword>
<dbReference type="CDD" id="cd02204">
    <property type="entry name" value="PurL_repeat2"/>
    <property type="match status" value="1"/>
</dbReference>
<dbReference type="NCBIfam" id="TIGR01736">
    <property type="entry name" value="FGAM_synth_II"/>
    <property type="match status" value="1"/>
</dbReference>
<evidence type="ECO:0000256" key="7">
    <source>
        <dbReference type="ARBA" id="ARBA00022840"/>
    </source>
</evidence>
<keyword evidence="2 10" id="KW-0436">Ligase</keyword>
<dbReference type="Pfam" id="PF18072">
    <property type="entry name" value="FGAR-AT_linker"/>
    <property type="match status" value="1"/>
</dbReference>
<keyword evidence="8 10" id="KW-0460">Magnesium</keyword>
<feature type="binding site" evidence="10">
    <location>
        <position position="744"/>
    </location>
    <ligand>
        <name>substrate</name>
    </ligand>
</feature>
<dbReference type="Gene3D" id="3.40.50.880">
    <property type="match status" value="1"/>
</dbReference>
<dbReference type="UniPathway" id="UPA00074">
    <property type="reaction ID" value="UER00128"/>
</dbReference>
<evidence type="ECO:0000256" key="8">
    <source>
        <dbReference type="ARBA" id="ARBA00022842"/>
    </source>
</evidence>
<dbReference type="InterPro" id="IPR016188">
    <property type="entry name" value="PurM-like_N"/>
</dbReference>
<feature type="domain" description="PurM-like C-terminal" evidence="12">
    <location>
        <begin position="401"/>
        <end position="555"/>
    </location>
</feature>
<dbReference type="GO" id="GO:0005524">
    <property type="term" value="F:ATP binding"/>
    <property type="evidence" value="ECO:0007669"/>
    <property type="project" value="UniProtKB-UniRule"/>
</dbReference>
<dbReference type="PROSITE" id="PS51273">
    <property type="entry name" value="GATASE_TYPE_1"/>
    <property type="match status" value="1"/>
</dbReference>
<keyword evidence="16" id="KW-1185">Reference proteome</keyword>
<feature type="binding site" evidence="10">
    <location>
        <position position="741"/>
    </location>
    <ligand>
        <name>ATP</name>
        <dbReference type="ChEBI" id="CHEBI:30616"/>
    </ligand>
</feature>
<evidence type="ECO:0000259" key="12">
    <source>
        <dbReference type="Pfam" id="PF02769"/>
    </source>
</evidence>
<dbReference type="InterPro" id="IPR055181">
    <property type="entry name" value="FGAR-AT_PurM_N-like"/>
</dbReference>
<dbReference type="Pfam" id="PF22689">
    <property type="entry name" value="FGAR-AT_PurM_N-like"/>
    <property type="match status" value="1"/>
</dbReference>
<dbReference type="HAMAP" id="MF_00420">
    <property type="entry name" value="PurL_2"/>
    <property type="match status" value="1"/>
</dbReference>
<dbReference type="PANTHER" id="PTHR43555">
    <property type="entry name" value="PHOSPHORIBOSYLFORMYLGLYCINAMIDINE SYNTHASE SUBUNIT PURL"/>
    <property type="match status" value="1"/>
</dbReference>
<keyword evidence="5 10" id="KW-0658">Purine biosynthesis</keyword>
<dbReference type="InterPro" id="IPR003850">
    <property type="entry name" value="PurS"/>
</dbReference>
<evidence type="ECO:0000256" key="4">
    <source>
        <dbReference type="ARBA" id="ARBA00022741"/>
    </source>
</evidence>
<dbReference type="Gene3D" id="3.30.1280.10">
    <property type="entry name" value="Phosphoribosylformylglycinamidine synthase subunit PurS"/>
    <property type="match status" value="2"/>
</dbReference>
<comment type="subcellular location">
    <subcellularLocation>
        <location evidence="10">Cytoplasm</location>
    </subcellularLocation>
</comment>
<dbReference type="Gene3D" id="3.30.1330.10">
    <property type="entry name" value="PurM-like, N-terminal domain"/>
    <property type="match status" value="2"/>
</dbReference>
<keyword evidence="3 10" id="KW-0479">Metal-binding</keyword>
<dbReference type="InterPro" id="IPR029062">
    <property type="entry name" value="Class_I_gatase-like"/>
</dbReference>
<dbReference type="RefSeq" id="WP_108309344.1">
    <property type="nucleotide sequence ID" value="NZ_CP020921.1"/>
</dbReference>
<dbReference type="SMART" id="SM01211">
    <property type="entry name" value="GATase_5"/>
    <property type="match status" value="1"/>
</dbReference>
<dbReference type="NCBIfam" id="TIGR01737">
    <property type="entry name" value="FGAM_synth_I"/>
    <property type="match status" value="1"/>
</dbReference>
<evidence type="ECO:0000256" key="5">
    <source>
        <dbReference type="ARBA" id="ARBA00022755"/>
    </source>
</evidence>
<feature type="domain" description="FGAR-AT PurM N-terminal-like" evidence="14">
    <location>
        <begin position="616"/>
        <end position="768"/>
    </location>
</feature>
<dbReference type="CDD" id="cd02203">
    <property type="entry name" value="PurL_repeat1"/>
    <property type="match status" value="1"/>
</dbReference>
<accession>A0A2R4W1G2</accession>
<keyword evidence="1 10" id="KW-0963">Cytoplasm</keyword>
<reference evidence="15 16" key="1">
    <citation type="submission" date="2017-04" db="EMBL/GenBank/DDBJ databases">
        <title>Genomic insights into metabolism of Thermodesulfobium acidiphilum.</title>
        <authorList>
            <person name="Toshchakov S.V."/>
            <person name="Frolov E.N."/>
            <person name="Kublanov I.V."/>
            <person name="Samarov N.I."/>
            <person name="Novikov A."/>
            <person name="Lebedinsky A.V."/>
            <person name="Bonch-Osmolovskaya E.A."/>
            <person name="Chernyh N.A."/>
        </authorList>
    </citation>
    <scope>NUCLEOTIDE SEQUENCE [LARGE SCALE GENOMIC DNA]</scope>
    <source>
        <strain evidence="15 16">3127-1</strain>
    </source>
</reference>
<dbReference type="Pfam" id="PF02769">
    <property type="entry name" value="AIRS_C"/>
    <property type="match status" value="2"/>
</dbReference>
<comment type="pathway">
    <text evidence="10">Purine metabolism; IMP biosynthesis via de novo pathway; 5-amino-1-(5-phospho-D-ribosyl)imidazole from N(2)-formyl-N(1)-(5-phospho-D-ribosyl)glycinamide: step 1/2.</text>
</comment>
<dbReference type="SUPFAM" id="SSF82697">
    <property type="entry name" value="PurS-like"/>
    <property type="match status" value="2"/>
</dbReference>
<dbReference type="SUPFAM" id="SSF55326">
    <property type="entry name" value="PurM N-terminal domain-like"/>
    <property type="match status" value="2"/>
</dbReference>
<dbReference type="Gene3D" id="1.10.8.750">
    <property type="entry name" value="Phosphoribosylformylglycinamidine synthase, linker domain"/>
    <property type="match status" value="1"/>
</dbReference>
<comment type="catalytic activity">
    <reaction evidence="10">
        <text>N(2)-formyl-N(1)-(5-phospho-beta-D-ribosyl)glycinamide + L-glutamine + ATP + H2O = 2-formamido-N(1)-(5-O-phospho-beta-D-ribosyl)acetamidine + L-glutamate + ADP + phosphate + H(+)</text>
        <dbReference type="Rhea" id="RHEA:17129"/>
        <dbReference type="ChEBI" id="CHEBI:15377"/>
        <dbReference type="ChEBI" id="CHEBI:15378"/>
        <dbReference type="ChEBI" id="CHEBI:29985"/>
        <dbReference type="ChEBI" id="CHEBI:30616"/>
        <dbReference type="ChEBI" id="CHEBI:43474"/>
        <dbReference type="ChEBI" id="CHEBI:58359"/>
        <dbReference type="ChEBI" id="CHEBI:147286"/>
        <dbReference type="ChEBI" id="CHEBI:147287"/>
        <dbReference type="ChEBI" id="CHEBI:456216"/>
        <dbReference type="EC" id="6.3.5.3"/>
    </reaction>
</comment>
<dbReference type="GO" id="GO:0016787">
    <property type="term" value="F:hydrolase activity"/>
    <property type="evidence" value="ECO:0007669"/>
    <property type="project" value="UniProtKB-KW"/>
</dbReference>
<dbReference type="SUPFAM" id="SSF56042">
    <property type="entry name" value="PurM C-terminal domain-like"/>
    <property type="match status" value="2"/>
</dbReference>